<organism evidence="1 2">
    <name type="scientific">Paenirhodobacter ferrireducens</name>
    <dbReference type="NCBI Taxonomy" id="1215032"/>
    <lineage>
        <taxon>Bacteria</taxon>
        <taxon>Pseudomonadati</taxon>
        <taxon>Pseudomonadota</taxon>
        <taxon>Alphaproteobacteria</taxon>
        <taxon>Rhodobacterales</taxon>
        <taxon>Rhodobacter group</taxon>
        <taxon>Paenirhodobacter</taxon>
    </lineage>
</organism>
<proteinExistence type="predicted"/>
<evidence type="ECO:0000313" key="1">
    <source>
        <dbReference type="EMBL" id="RWR51946.1"/>
    </source>
</evidence>
<protein>
    <submittedName>
        <fullName evidence="1">Uncharacterized protein</fullName>
    </submittedName>
</protein>
<evidence type="ECO:0000313" key="2">
    <source>
        <dbReference type="Proteomes" id="UP000286594"/>
    </source>
</evidence>
<dbReference type="RefSeq" id="WP_128147631.1">
    <property type="nucleotide sequence ID" value="NZ_SAVB01000003.1"/>
</dbReference>
<reference evidence="1 2" key="1">
    <citation type="submission" date="2019-01" db="EMBL/GenBank/DDBJ databases">
        <title>Sinorhodobacter populi sp. nov. isolated from the symptomatic bark tissue of Populus euramericana canker.</title>
        <authorList>
            <person name="Xu G."/>
        </authorList>
    </citation>
    <scope>NUCLEOTIDE SEQUENCE [LARGE SCALE GENOMIC DNA]</scope>
    <source>
        <strain evidence="1 2">CCTCC AB2012026</strain>
    </source>
</reference>
<comment type="caution">
    <text evidence="1">The sequence shown here is derived from an EMBL/GenBank/DDBJ whole genome shotgun (WGS) entry which is preliminary data.</text>
</comment>
<accession>A0A443LRZ6</accession>
<keyword evidence="2" id="KW-1185">Reference proteome</keyword>
<gene>
    <name evidence="1" type="ORF">EOW65_03600</name>
</gene>
<sequence length="103" mass="10744">MSQNDFKRGMSIALGGVAALVLVGAVVCAGVVGFQYINADHKRDTLVEELRAACVGAGSLPGPMGSSVVGQRDIQRAHDELLVCGQAQMKLKLYDAGISVDDL</sequence>
<name>A0A443LRZ6_9RHOB</name>
<dbReference type="EMBL" id="SAVB01000003">
    <property type="protein sequence ID" value="RWR51946.1"/>
    <property type="molecule type" value="Genomic_DNA"/>
</dbReference>
<dbReference type="AlphaFoldDB" id="A0A443LRZ6"/>
<dbReference type="Proteomes" id="UP000286594">
    <property type="component" value="Unassembled WGS sequence"/>
</dbReference>